<organism evidence="4 5">
    <name type="scientific">Thecamonas trahens ATCC 50062</name>
    <dbReference type="NCBI Taxonomy" id="461836"/>
    <lineage>
        <taxon>Eukaryota</taxon>
        <taxon>Apusozoa</taxon>
        <taxon>Apusomonadida</taxon>
        <taxon>Apusomonadidae</taxon>
        <taxon>Thecamonas</taxon>
    </lineage>
</organism>
<dbReference type="Pfam" id="PF25474">
    <property type="entry name" value="TPR_TmcB"/>
    <property type="match status" value="1"/>
</dbReference>
<evidence type="ECO:0000259" key="3">
    <source>
        <dbReference type="SMART" id="SM00091"/>
    </source>
</evidence>
<feature type="region of interest" description="Disordered" evidence="1">
    <location>
        <begin position="1"/>
        <end position="21"/>
    </location>
</feature>
<sequence>MYSVAASSTNRTTSSGSLSDTDNSLLSELDAIDEALLGETTQTRIETILAAVETFAFNALFAIVSRTSSLRIVSILVLLIEFGQLAAFAFAPIFEWGPWADSSLQPVLSVLSLRVVFSSFHIFRLINFAVYAALIAAACDAAYVGLALRDHSRSKIWPLRLLRYAVGFAVTVLYIPIMSVLLTPLACDYEAEPPVLRDYSDVGCWEVEITAYRMVSSVLALVFLMGTAALSLVYFQDALGSGHLLARPHARVDCATHVVKTVLLFGFATGAGSPGVLGGLLVVTMISIFVLQVLFMALYNLKLQLARTGGFLALAWLGSMALATVSVNGHPSDDGVSRGSNGVFVSALLIAPAVGVFGAVLAWLRLSKLWRRHTVATVGSVSSSVDLSSSRFILVTDVELVARMHMASGNIDAANSVFRAGFDQFPNSVFVVLCYVRFLASVGNTAMAHAYLDKSHALPAWIDLRFARYRKMREVEQAQLARGLTTGSMDLVSYVQFESMLRTAKSHHNSALRAVSTFWRTLLRSDRAFLEKSAKLIARIDESERTANNYYRQLVRKYPTAPGLLSAYATFLDEVSNKPALASRFLSKAKRVEAALRDSTEHGEGADAEAALATVNGAVDALVTLTEDGCIASLNTHARKLLGFTHALSRDELLHKPFGLALLAPSFSEWFHDMLADASTSPRPLLVTVRCKDKSELAVNMILARVPRADVAHFMVILRPVQTRSHRVALYCTKNGAVAALAGSVERMLGLDPEDLLGAPLSQVLSSPSAGSSQMRPNVSNGSFGSYRELTASTSDSSGLQAWLSTLDRGAVVPLAPQAVVIGSGVHAFGTGPGAMGMIVLESLATHTLEFAISAEGRILACPSSAAQALFGRSETEMLGQTLNSVFVVPDDNVVANNLPNVITEATHERAAHVIAEMERPGAGKQFKPAEVWVDTWEQWRMLRSAAVGEFDRETGALPLFPHLPDSGLALAAAAVARNTATGAMRMILLPLGLAHDSLTGVRTDGHSTTSGAPPTVTASVPKLGRSTGSTTGETMSLVSDSEHGMVMSARARLSAKRRLAELDSDVGAAVRAMKTKAASAVNRLKWRLCASTFVIACLCLAVFVASTILLHEAELEPPRAEWASMRLQEMSRTVSAVQSLYILDRCLAVKDAAKESASSNASTPWNDELDHLVEVNELLLHDPRFVDEARGALDDLERDVFRAIEHMHEHHALLANTDGLYDPDSALDKLHAGAPQVELYFFDGIGEVFAAYPAVPSRELSVTTAAYNLDRAIMVYTSMAQDFVNGVNERIGHESHLGDEAVRGVVRSDASLAGADDSHGEGSAAGNATHAESAEALVLADMAFFVLFNGRHTLRAGLEYALELEHRVVAATMEQSLIVVCSLTGILIVLHLVVVCTVVVPEFRRLGRRRRETMAVFLAIPKVSVSDLVRMSKTGRKGGRRSGTPGAATIEGQSGDNGAQDAKGCGETEHGRYTLFDC</sequence>
<dbReference type="SUPFAM" id="SSF55785">
    <property type="entry name" value="PYP-like sensor domain (PAS domain)"/>
    <property type="match status" value="1"/>
</dbReference>
<accession>A0A0L0DV84</accession>
<evidence type="ECO:0000256" key="1">
    <source>
        <dbReference type="SAM" id="MobiDB-lite"/>
    </source>
</evidence>
<feature type="transmembrane region" description="Helical" evidence="2">
    <location>
        <begin position="128"/>
        <end position="149"/>
    </location>
</feature>
<dbReference type="EMBL" id="GL349440">
    <property type="protein sequence ID" value="KNC56125.1"/>
    <property type="molecule type" value="Genomic_DNA"/>
</dbReference>
<feature type="transmembrane region" description="Helical" evidence="2">
    <location>
        <begin position="215"/>
        <end position="235"/>
    </location>
</feature>
<keyword evidence="5" id="KW-1185">Reference proteome</keyword>
<feature type="region of interest" description="Disordered" evidence="1">
    <location>
        <begin position="1003"/>
        <end position="1034"/>
    </location>
</feature>
<feature type="domain" description="PAS" evidence="3">
    <location>
        <begin position="712"/>
        <end position="781"/>
    </location>
</feature>
<dbReference type="GeneID" id="25569602"/>
<dbReference type="Gene3D" id="3.30.450.20">
    <property type="entry name" value="PAS domain"/>
    <property type="match status" value="1"/>
</dbReference>
<dbReference type="InterPro" id="IPR052994">
    <property type="entry name" value="Tiny_macrocysts_regulators"/>
</dbReference>
<reference evidence="4 5" key="1">
    <citation type="submission" date="2010-05" db="EMBL/GenBank/DDBJ databases">
        <title>The Genome Sequence of Thecamonas trahens ATCC 50062.</title>
        <authorList>
            <consortium name="The Broad Institute Genome Sequencing Platform"/>
            <person name="Russ C."/>
            <person name="Cuomo C."/>
            <person name="Shea T."/>
            <person name="Young S.K."/>
            <person name="Zeng Q."/>
            <person name="Koehrsen M."/>
            <person name="Haas B."/>
            <person name="Borodovsky M."/>
            <person name="Guigo R."/>
            <person name="Alvarado L."/>
            <person name="Berlin A."/>
            <person name="Bochicchio J."/>
            <person name="Borenstein D."/>
            <person name="Chapman S."/>
            <person name="Chen Z."/>
            <person name="Freedman E."/>
            <person name="Gellesch M."/>
            <person name="Goldberg J."/>
            <person name="Griggs A."/>
            <person name="Gujja S."/>
            <person name="Heilman E."/>
            <person name="Heiman D."/>
            <person name="Hepburn T."/>
            <person name="Howarth C."/>
            <person name="Jen D."/>
            <person name="Larson L."/>
            <person name="Mehta T."/>
            <person name="Park D."/>
            <person name="Pearson M."/>
            <person name="Roberts A."/>
            <person name="Saif S."/>
            <person name="Shenoy N."/>
            <person name="Sisk P."/>
            <person name="Stolte C."/>
            <person name="Sykes S."/>
            <person name="Thomson T."/>
            <person name="Walk T."/>
            <person name="White J."/>
            <person name="Yandava C."/>
            <person name="Burger G."/>
            <person name="Gray M.W."/>
            <person name="Holland P.W.H."/>
            <person name="King N."/>
            <person name="Lang F.B.F."/>
            <person name="Roger A.J."/>
            <person name="Ruiz-Trillo I."/>
            <person name="Lander E."/>
            <person name="Nusbaum C."/>
        </authorList>
    </citation>
    <scope>NUCLEOTIDE SEQUENCE [LARGE SCALE GENOMIC DNA]</scope>
    <source>
        <strain evidence="4 5">ATCC 50062</strain>
    </source>
</reference>
<dbReference type="RefSeq" id="XP_013761226.1">
    <property type="nucleotide sequence ID" value="XM_013905772.1"/>
</dbReference>
<feature type="transmembrane region" description="Helical" evidence="2">
    <location>
        <begin position="342"/>
        <end position="364"/>
    </location>
</feature>
<dbReference type="PANTHER" id="PTHR31600">
    <property type="entry name" value="TINY MACROCYSTS PROTEIN B-RELATED"/>
    <property type="match status" value="1"/>
</dbReference>
<feature type="transmembrane region" description="Helical" evidence="2">
    <location>
        <begin position="1378"/>
        <end position="1401"/>
    </location>
</feature>
<dbReference type="Pfam" id="PF13426">
    <property type="entry name" value="PAS_9"/>
    <property type="match status" value="1"/>
</dbReference>
<feature type="domain" description="PAS" evidence="3">
    <location>
        <begin position="835"/>
        <end position="904"/>
    </location>
</feature>
<dbReference type="InterPro" id="IPR057352">
    <property type="entry name" value="TPR_TmcB/C"/>
</dbReference>
<feature type="domain" description="PAS" evidence="3">
    <location>
        <begin position="609"/>
        <end position="680"/>
    </location>
</feature>
<name>A0A0L0DV84_THETB</name>
<dbReference type="CDD" id="cd00130">
    <property type="entry name" value="PAS"/>
    <property type="match status" value="2"/>
</dbReference>
<keyword evidence="2" id="KW-0812">Transmembrane</keyword>
<dbReference type="SMART" id="SM00091">
    <property type="entry name" value="PAS"/>
    <property type="match status" value="3"/>
</dbReference>
<evidence type="ECO:0000256" key="2">
    <source>
        <dbReference type="SAM" id="Phobius"/>
    </source>
</evidence>
<dbReference type="Proteomes" id="UP000054408">
    <property type="component" value="Unassembled WGS sequence"/>
</dbReference>
<feature type="transmembrane region" description="Helical" evidence="2">
    <location>
        <begin position="279"/>
        <end position="299"/>
    </location>
</feature>
<dbReference type="STRING" id="461836.A0A0L0DV84"/>
<keyword evidence="2" id="KW-0472">Membrane</keyword>
<evidence type="ECO:0000313" key="4">
    <source>
        <dbReference type="EMBL" id="KNC56125.1"/>
    </source>
</evidence>
<dbReference type="InterPro" id="IPR035965">
    <property type="entry name" value="PAS-like_dom_sf"/>
</dbReference>
<protein>
    <recommendedName>
        <fullName evidence="3">PAS domain-containing protein</fullName>
    </recommendedName>
</protein>
<gene>
    <name evidence="4" type="ORF">AMSG_11687</name>
</gene>
<keyword evidence="2" id="KW-1133">Transmembrane helix</keyword>
<dbReference type="InterPro" id="IPR000014">
    <property type="entry name" value="PAS"/>
</dbReference>
<proteinExistence type="predicted"/>
<evidence type="ECO:0000313" key="5">
    <source>
        <dbReference type="Proteomes" id="UP000054408"/>
    </source>
</evidence>
<feature type="transmembrane region" description="Helical" evidence="2">
    <location>
        <begin position="72"/>
        <end position="94"/>
    </location>
</feature>
<feature type="compositionally biased region" description="Polar residues" evidence="1">
    <location>
        <begin position="1007"/>
        <end position="1019"/>
    </location>
</feature>
<feature type="transmembrane region" description="Helical" evidence="2">
    <location>
        <begin position="161"/>
        <end position="182"/>
    </location>
</feature>
<dbReference type="PANTHER" id="PTHR31600:SF2">
    <property type="entry name" value="GAMETE ENRICHED GENE 10 PROTEIN-RELATED"/>
    <property type="match status" value="1"/>
</dbReference>
<feature type="transmembrane region" description="Helical" evidence="2">
    <location>
        <begin position="255"/>
        <end position="273"/>
    </location>
</feature>
<dbReference type="eggNOG" id="ENOG502S3MF">
    <property type="taxonomic scope" value="Eukaryota"/>
</dbReference>
<dbReference type="OrthoDB" id="2156462at2759"/>
<feature type="transmembrane region" description="Helical" evidence="2">
    <location>
        <begin position="311"/>
        <end position="330"/>
    </location>
</feature>
<feature type="region of interest" description="Disordered" evidence="1">
    <location>
        <begin position="1435"/>
        <end position="1467"/>
    </location>
</feature>